<evidence type="ECO:0000313" key="3">
    <source>
        <dbReference type="Proteomes" id="UP000000845"/>
    </source>
</evidence>
<gene>
    <name evidence="2" type="ordered locus">Sterm_3006</name>
</gene>
<dbReference type="Proteomes" id="UP000000845">
    <property type="component" value="Chromosome"/>
</dbReference>
<keyword evidence="1" id="KW-0812">Transmembrane</keyword>
<name>D1ANP4_SEBTE</name>
<dbReference type="RefSeq" id="WP_012862430.1">
    <property type="nucleotide sequence ID" value="NC_013517.1"/>
</dbReference>
<protein>
    <submittedName>
        <fullName evidence="2">PTS system mannose/fructose/sorbose family IID component</fullName>
    </submittedName>
</protein>
<dbReference type="KEGG" id="str:Sterm_3006"/>
<dbReference type="InterPro" id="IPR050303">
    <property type="entry name" value="GatZ_KbaZ_carbometab"/>
</dbReference>
<dbReference type="PANTHER" id="PTHR32502">
    <property type="entry name" value="N-ACETYLGALACTOSAMINE PERMEASE II COMPONENT-RELATED"/>
    <property type="match status" value="1"/>
</dbReference>
<keyword evidence="1" id="KW-0472">Membrane</keyword>
<dbReference type="HOGENOM" id="CLU_060742_0_1_0"/>
<dbReference type="AlphaFoldDB" id="D1ANP4"/>
<reference evidence="3" key="1">
    <citation type="submission" date="2009-09" db="EMBL/GenBank/DDBJ databases">
        <title>The complete chromosome of Sebaldella termitidis ATCC 33386.</title>
        <authorList>
            <consortium name="US DOE Joint Genome Institute (JGI-PGF)"/>
            <person name="Lucas S."/>
            <person name="Copeland A."/>
            <person name="Lapidus A."/>
            <person name="Glavina del Rio T."/>
            <person name="Dalin E."/>
            <person name="Tice H."/>
            <person name="Bruce D."/>
            <person name="Goodwin L."/>
            <person name="Pitluck S."/>
            <person name="Kyrpides N."/>
            <person name="Mavromatis K."/>
            <person name="Ivanova N."/>
            <person name="Mikhailova N."/>
            <person name="Sims D."/>
            <person name="Meincke L."/>
            <person name="Brettin T."/>
            <person name="Detter J.C."/>
            <person name="Han C."/>
            <person name="Larimer F."/>
            <person name="Land M."/>
            <person name="Hauser L."/>
            <person name="Markowitz V."/>
            <person name="Cheng J.F."/>
            <person name="Hugenholtz P."/>
            <person name="Woyke T."/>
            <person name="Wu D."/>
            <person name="Eisen J.A."/>
        </authorList>
    </citation>
    <scope>NUCLEOTIDE SEQUENCE [LARGE SCALE GENOMIC DNA]</scope>
    <source>
        <strain evidence="3">ATCC 33386 / NCTC 11300</strain>
    </source>
</reference>
<feature type="transmembrane region" description="Helical" evidence="1">
    <location>
        <begin position="250"/>
        <end position="269"/>
    </location>
</feature>
<keyword evidence="3" id="KW-1185">Reference proteome</keyword>
<feature type="transmembrane region" description="Helical" evidence="1">
    <location>
        <begin position="142"/>
        <end position="164"/>
    </location>
</feature>
<feature type="transmembrane region" description="Helical" evidence="1">
    <location>
        <begin position="115"/>
        <end position="136"/>
    </location>
</feature>
<evidence type="ECO:0000313" key="2">
    <source>
        <dbReference type="EMBL" id="ACZ09848.1"/>
    </source>
</evidence>
<feature type="transmembrane region" description="Helical" evidence="1">
    <location>
        <begin position="185"/>
        <end position="206"/>
    </location>
</feature>
<dbReference type="eggNOG" id="COG3716">
    <property type="taxonomic scope" value="Bacteria"/>
</dbReference>
<dbReference type="PROSITE" id="PS51108">
    <property type="entry name" value="PTS_EIID"/>
    <property type="match status" value="1"/>
</dbReference>
<dbReference type="Pfam" id="PF03613">
    <property type="entry name" value="EIID-AGA"/>
    <property type="match status" value="1"/>
</dbReference>
<feature type="transmembrane region" description="Helical" evidence="1">
    <location>
        <begin position="226"/>
        <end position="243"/>
    </location>
</feature>
<evidence type="ECO:0000256" key="1">
    <source>
        <dbReference type="SAM" id="Phobius"/>
    </source>
</evidence>
<dbReference type="EMBL" id="CP001739">
    <property type="protein sequence ID" value="ACZ09848.1"/>
    <property type="molecule type" value="Genomic_DNA"/>
</dbReference>
<proteinExistence type="predicted"/>
<dbReference type="STRING" id="526218.Sterm_3006"/>
<dbReference type="InterPro" id="IPR004704">
    <property type="entry name" value="PTS_IID_man"/>
</dbReference>
<accession>D1ANP4</accession>
<dbReference type="GO" id="GO:0009401">
    <property type="term" value="P:phosphoenolpyruvate-dependent sugar phosphotransferase system"/>
    <property type="evidence" value="ECO:0007669"/>
    <property type="project" value="InterPro"/>
</dbReference>
<keyword evidence="1" id="KW-1133">Transmembrane helix</keyword>
<dbReference type="PANTHER" id="PTHR32502:SF27">
    <property type="entry name" value="PTS SYSTEM, MANNOSE-SPECIFIC IID COMPONENT"/>
    <property type="match status" value="1"/>
</dbReference>
<reference evidence="2 3" key="2">
    <citation type="journal article" date="2010" name="Stand. Genomic Sci.">
        <title>Complete genome sequence of Sebaldella termitidis type strain (NCTC 11300).</title>
        <authorList>
            <person name="Harmon-Smith M."/>
            <person name="Celia L."/>
            <person name="Chertkov O."/>
            <person name="Lapidus A."/>
            <person name="Copeland A."/>
            <person name="Glavina Del Rio T."/>
            <person name="Nolan M."/>
            <person name="Lucas S."/>
            <person name="Tice H."/>
            <person name="Cheng J.F."/>
            <person name="Han C."/>
            <person name="Detter J.C."/>
            <person name="Bruce D."/>
            <person name="Goodwin L."/>
            <person name="Pitluck S."/>
            <person name="Pati A."/>
            <person name="Liolios K."/>
            <person name="Ivanova N."/>
            <person name="Mavromatis K."/>
            <person name="Mikhailova N."/>
            <person name="Chen A."/>
            <person name="Palaniappan K."/>
            <person name="Land M."/>
            <person name="Hauser L."/>
            <person name="Chang Y.J."/>
            <person name="Jeffries C.D."/>
            <person name="Brettin T."/>
            <person name="Goker M."/>
            <person name="Beck B."/>
            <person name="Bristow J."/>
            <person name="Eisen J.A."/>
            <person name="Markowitz V."/>
            <person name="Hugenholtz P."/>
            <person name="Kyrpides N.C."/>
            <person name="Klenk H.P."/>
            <person name="Chen F."/>
        </authorList>
    </citation>
    <scope>NUCLEOTIDE SEQUENCE [LARGE SCALE GENOMIC DNA]</scope>
    <source>
        <strain evidence="3">ATCC 33386 / NCTC 11300</strain>
    </source>
</reference>
<organism evidence="2 3">
    <name type="scientific">Sebaldella termitidis (strain ATCC 33386 / NCTC 11300)</name>
    <dbReference type="NCBI Taxonomy" id="526218"/>
    <lineage>
        <taxon>Bacteria</taxon>
        <taxon>Fusobacteriati</taxon>
        <taxon>Fusobacteriota</taxon>
        <taxon>Fusobacteriia</taxon>
        <taxon>Fusobacteriales</taxon>
        <taxon>Leptotrichiaceae</taxon>
        <taxon>Sebaldella</taxon>
    </lineage>
</organism>
<dbReference type="GO" id="GO:0005886">
    <property type="term" value="C:plasma membrane"/>
    <property type="evidence" value="ECO:0007669"/>
    <property type="project" value="TreeGrafter"/>
</dbReference>
<sequence length="270" mass="29583">MTEKKLSKKTLVKSWRDWMMFNLSSMSYERLESFGFCHSMLPVIEELYGGDEKEVKEALARQSTFYNTEPQLGAIVNGIVVGLEEKRANGEAIDEEVINGIKVGMMGPVAGIGDSMIPGMLIPILLSIGMGLAQGGNILGPVFYIVVYNLLIITGSYFLFMKGYKLGTDAVNLLIDERAEKMKEAFAILGVFVTGGIAASYMNVVTKLGYKNGSVDINVQSILDGIFPKLIPLLIVLFTYYLMTKKKLSAVKVMLVLLIIAIVGVLLGIF</sequence>